<sequence>MYAQRFPNRNHPNHKVILSAIARTIETGHILPNRKESGGAPRTARIVENEEAILDAFEEEYSLRESVSAQGREGRGFDSDPGRKKKGYILSRDSEVTLSHWSRSIELVITPLIDLTHRDGNVHGLPPKNLRLEGAEAINRGNQGKTGNEFAGLTRRRGEVHEGRWRGFVQVPPPQIAKRIKDYGRSPDRTPYGSRSRQVLAVQVVPGLTGRSRIYPPAKSGRSSGDPSIL</sequence>
<evidence type="ECO:0000313" key="3">
    <source>
        <dbReference type="Proteomes" id="UP000719412"/>
    </source>
</evidence>
<protein>
    <recommendedName>
        <fullName evidence="4">DUF4817 domain-containing protein</fullName>
    </recommendedName>
</protein>
<gene>
    <name evidence="2" type="ORF">GEV33_010649</name>
</gene>
<evidence type="ECO:0000313" key="2">
    <source>
        <dbReference type="EMBL" id="KAH0812140.1"/>
    </source>
</evidence>
<dbReference type="EMBL" id="JABDTM020026261">
    <property type="protein sequence ID" value="KAH0812140.1"/>
    <property type="molecule type" value="Genomic_DNA"/>
</dbReference>
<feature type="compositionally biased region" description="Basic and acidic residues" evidence="1">
    <location>
        <begin position="72"/>
        <end position="82"/>
    </location>
</feature>
<accession>A0A8J6H5B0</accession>
<feature type="compositionally biased region" description="Polar residues" evidence="1">
    <location>
        <begin position="221"/>
        <end position="230"/>
    </location>
</feature>
<keyword evidence="3" id="KW-1185">Reference proteome</keyword>
<feature type="region of interest" description="Disordered" evidence="1">
    <location>
        <begin position="65"/>
        <end position="86"/>
    </location>
</feature>
<comment type="caution">
    <text evidence="2">The sequence shown here is derived from an EMBL/GenBank/DDBJ whole genome shotgun (WGS) entry which is preliminary data.</text>
</comment>
<evidence type="ECO:0008006" key="4">
    <source>
        <dbReference type="Google" id="ProtNLM"/>
    </source>
</evidence>
<feature type="region of interest" description="Disordered" evidence="1">
    <location>
        <begin position="210"/>
        <end position="230"/>
    </location>
</feature>
<name>A0A8J6H5B0_TENMO</name>
<dbReference type="Proteomes" id="UP000719412">
    <property type="component" value="Unassembled WGS sequence"/>
</dbReference>
<evidence type="ECO:0000256" key="1">
    <source>
        <dbReference type="SAM" id="MobiDB-lite"/>
    </source>
</evidence>
<organism evidence="2 3">
    <name type="scientific">Tenebrio molitor</name>
    <name type="common">Yellow mealworm beetle</name>
    <dbReference type="NCBI Taxonomy" id="7067"/>
    <lineage>
        <taxon>Eukaryota</taxon>
        <taxon>Metazoa</taxon>
        <taxon>Ecdysozoa</taxon>
        <taxon>Arthropoda</taxon>
        <taxon>Hexapoda</taxon>
        <taxon>Insecta</taxon>
        <taxon>Pterygota</taxon>
        <taxon>Neoptera</taxon>
        <taxon>Endopterygota</taxon>
        <taxon>Coleoptera</taxon>
        <taxon>Polyphaga</taxon>
        <taxon>Cucujiformia</taxon>
        <taxon>Tenebrionidae</taxon>
        <taxon>Tenebrio</taxon>
    </lineage>
</organism>
<reference evidence="2" key="1">
    <citation type="journal article" date="2020" name="J Insects Food Feed">
        <title>The yellow mealworm (Tenebrio molitor) genome: a resource for the emerging insects as food and feed industry.</title>
        <authorList>
            <person name="Eriksson T."/>
            <person name="Andere A."/>
            <person name="Kelstrup H."/>
            <person name="Emery V."/>
            <person name="Picard C."/>
        </authorList>
    </citation>
    <scope>NUCLEOTIDE SEQUENCE</scope>
    <source>
        <strain evidence="2">Stoneville</strain>
        <tissue evidence="2">Whole head</tissue>
    </source>
</reference>
<reference evidence="2" key="2">
    <citation type="submission" date="2021-08" db="EMBL/GenBank/DDBJ databases">
        <authorList>
            <person name="Eriksson T."/>
        </authorList>
    </citation>
    <scope>NUCLEOTIDE SEQUENCE</scope>
    <source>
        <strain evidence="2">Stoneville</strain>
        <tissue evidence="2">Whole head</tissue>
    </source>
</reference>
<proteinExistence type="predicted"/>
<dbReference type="AlphaFoldDB" id="A0A8J6H5B0"/>